<dbReference type="Proteomes" id="UP000308267">
    <property type="component" value="Unassembled WGS sequence"/>
</dbReference>
<dbReference type="AlphaFoldDB" id="A0A4V3SBA4"/>
<evidence type="ECO:0000313" key="2">
    <source>
        <dbReference type="EMBL" id="TGZ52154.1"/>
    </source>
</evidence>
<accession>A0A4V3SBA4</accession>
<sequence>MSRKAVFGLAVLLAVQMMVATQDDTVIMTEEHKKLLSLDVADVPTIDENVFDKTSITKWNKEFMDIFGLIKGCADDRDSCNEQIKEEIKLTANGMSQSDKQIMDGGAWLHDVQRILDENKEEDISVLKETISTTIDLVADVYNKYMAAS</sequence>
<evidence type="ECO:0008006" key="4">
    <source>
        <dbReference type="Google" id="ProtNLM"/>
    </source>
</evidence>
<keyword evidence="1" id="KW-0732">Signal</keyword>
<feature type="signal peptide" evidence="1">
    <location>
        <begin position="1"/>
        <end position="21"/>
    </location>
</feature>
<evidence type="ECO:0000313" key="3">
    <source>
        <dbReference type="Proteomes" id="UP000308267"/>
    </source>
</evidence>
<proteinExistence type="predicted"/>
<name>A0A4V3SBA4_OPIFE</name>
<gene>
    <name evidence="2" type="ORF">CRM22_010697</name>
</gene>
<dbReference type="EMBL" id="SJOL01010112">
    <property type="protein sequence ID" value="TGZ52154.1"/>
    <property type="molecule type" value="Genomic_DNA"/>
</dbReference>
<comment type="caution">
    <text evidence="2">The sequence shown here is derived from an EMBL/GenBank/DDBJ whole genome shotgun (WGS) entry which is preliminary data.</text>
</comment>
<protein>
    <recommendedName>
        <fullName evidence="4">Secreted protein</fullName>
    </recommendedName>
</protein>
<feature type="chain" id="PRO_5020282219" description="Secreted protein" evidence="1">
    <location>
        <begin position="22"/>
        <end position="149"/>
    </location>
</feature>
<organism evidence="2 3">
    <name type="scientific">Opisthorchis felineus</name>
    <dbReference type="NCBI Taxonomy" id="147828"/>
    <lineage>
        <taxon>Eukaryota</taxon>
        <taxon>Metazoa</taxon>
        <taxon>Spiralia</taxon>
        <taxon>Lophotrochozoa</taxon>
        <taxon>Platyhelminthes</taxon>
        <taxon>Trematoda</taxon>
        <taxon>Digenea</taxon>
        <taxon>Opisthorchiida</taxon>
        <taxon>Opisthorchiata</taxon>
        <taxon>Opisthorchiidae</taxon>
        <taxon>Opisthorchis</taxon>
    </lineage>
</organism>
<keyword evidence="3" id="KW-1185">Reference proteome</keyword>
<reference evidence="2 3" key="1">
    <citation type="journal article" date="2019" name="BMC Genomics">
        <title>New insights from Opisthorchis felineus genome: update on genomics of the epidemiologically important liver flukes.</title>
        <authorList>
            <person name="Ershov N.I."/>
            <person name="Mordvinov V.A."/>
            <person name="Prokhortchouk E.B."/>
            <person name="Pakharukova M.Y."/>
            <person name="Gunbin K.V."/>
            <person name="Ustyantsev K."/>
            <person name="Genaev M.A."/>
            <person name="Blinov A.G."/>
            <person name="Mazur A."/>
            <person name="Boulygina E."/>
            <person name="Tsygankova S."/>
            <person name="Khrameeva E."/>
            <person name="Chekanov N."/>
            <person name="Fan G."/>
            <person name="Xiao A."/>
            <person name="Zhang H."/>
            <person name="Xu X."/>
            <person name="Yang H."/>
            <person name="Solovyev V."/>
            <person name="Lee S.M."/>
            <person name="Liu X."/>
            <person name="Afonnikov D.A."/>
            <person name="Skryabin K.G."/>
        </authorList>
    </citation>
    <scope>NUCLEOTIDE SEQUENCE [LARGE SCALE GENOMIC DNA]</scope>
    <source>
        <strain evidence="2">AK-0245</strain>
        <tissue evidence="2">Whole organism</tissue>
    </source>
</reference>
<evidence type="ECO:0000256" key="1">
    <source>
        <dbReference type="SAM" id="SignalP"/>
    </source>
</evidence>